<accession>A0A858Q9A0</accession>
<keyword evidence="4" id="KW-1185">Reference proteome</keyword>
<dbReference type="AlphaFoldDB" id="A0A858Q9A0"/>
<evidence type="ECO:0000256" key="1">
    <source>
        <dbReference type="ARBA" id="ARBA00007613"/>
    </source>
</evidence>
<dbReference type="KEGG" id="metu:GNH96_10830"/>
<name>A0A858Q9A0_9GAMM</name>
<dbReference type="InterPro" id="IPR003423">
    <property type="entry name" value="OMP_efflux"/>
</dbReference>
<keyword evidence="2" id="KW-0564">Palmitate</keyword>
<reference evidence="4" key="1">
    <citation type="submission" date="2019-12" db="EMBL/GenBank/DDBJ databases">
        <authorList>
            <person name="Awala S.I."/>
            <person name="Rhee S.K."/>
        </authorList>
    </citation>
    <scope>NUCLEOTIDE SEQUENCE [LARGE SCALE GENOMIC DNA]</scope>
    <source>
        <strain evidence="4">IM1</strain>
    </source>
</reference>
<keyword evidence="2" id="KW-0812">Transmembrane</keyword>
<keyword evidence="2" id="KW-0472">Membrane</keyword>
<dbReference type="InterPro" id="IPR010131">
    <property type="entry name" value="MdtP/NodT-like"/>
</dbReference>
<evidence type="ECO:0000313" key="4">
    <source>
        <dbReference type="Proteomes" id="UP000503004"/>
    </source>
</evidence>
<comment type="similarity">
    <text evidence="1 2">Belongs to the outer membrane factor (OMF) (TC 1.B.17) family.</text>
</comment>
<dbReference type="PANTHER" id="PTHR30203">
    <property type="entry name" value="OUTER MEMBRANE CATION EFFLUX PROTEIN"/>
    <property type="match status" value="1"/>
</dbReference>
<keyword evidence="2" id="KW-0449">Lipoprotein</keyword>
<evidence type="ECO:0000313" key="3">
    <source>
        <dbReference type="EMBL" id="QJD30417.1"/>
    </source>
</evidence>
<dbReference type="GO" id="GO:0015562">
    <property type="term" value="F:efflux transmembrane transporter activity"/>
    <property type="evidence" value="ECO:0007669"/>
    <property type="project" value="InterPro"/>
</dbReference>
<comment type="subcellular location">
    <subcellularLocation>
        <location evidence="2">Cell outer membrane</location>
        <topology evidence="2">Lipid-anchor</topology>
    </subcellularLocation>
</comment>
<evidence type="ECO:0000256" key="2">
    <source>
        <dbReference type="RuleBase" id="RU362097"/>
    </source>
</evidence>
<dbReference type="SUPFAM" id="SSF56954">
    <property type="entry name" value="Outer membrane efflux proteins (OEP)"/>
    <property type="match status" value="1"/>
</dbReference>
<dbReference type="GO" id="GO:0009279">
    <property type="term" value="C:cell outer membrane"/>
    <property type="evidence" value="ECO:0007669"/>
    <property type="project" value="UniProtKB-SubCell"/>
</dbReference>
<dbReference type="Gene3D" id="1.20.1600.10">
    <property type="entry name" value="Outer membrane efflux proteins (OEP)"/>
    <property type="match status" value="1"/>
</dbReference>
<dbReference type="Gene3D" id="2.20.200.10">
    <property type="entry name" value="Outer membrane efflux proteins (OEP)"/>
    <property type="match status" value="1"/>
</dbReference>
<proteinExistence type="inferred from homology"/>
<dbReference type="Pfam" id="PF02321">
    <property type="entry name" value="OEP"/>
    <property type="match status" value="2"/>
</dbReference>
<dbReference type="EMBL" id="CP046565">
    <property type="protein sequence ID" value="QJD30417.1"/>
    <property type="molecule type" value="Genomic_DNA"/>
</dbReference>
<dbReference type="NCBIfam" id="TIGR01845">
    <property type="entry name" value="outer_NodT"/>
    <property type="match status" value="1"/>
</dbReference>
<gene>
    <name evidence="3" type="ORF">GNH96_10830</name>
</gene>
<organism evidence="3 4">
    <name type="scientific">Methylococcus geothermalis</name>
    <dbReference type="NCBI Taxonomy" id="2681310"/>
    <lineage>
        <taxon>Bacteria</taxon>
        <taxon>Pseudomonadati</taxon>
        <taxon>Pseudomonadota</taxon>
        <taxon>Gammaproteobacteria</taxon>
        <taxon>Methylococcales</taxon>
        <taxon>Methylococcaceae</taxon>
        <taxon>Methylococcus</taxon>
    </lineage>
</organism>
<dbReference type="Proteomes" id="UP000503004">
    <property type="component" value="Chromosome"/>
</dbReference>
<keyword evidence="2" id="KW-1134">Transmembrane beta strand</keyword>
<sequence length="534" mass="57822">MNLLSDNKGSTESWFKGLHWLFALSLCGCAVGPDFEQPKALAPPSWSASPIRSNPAFTQLPSRVVTGPMDATWWRAFNDPVLTSLEERAAKANLSLRTAALRLTQSRAQRGIAAADQFPLLRGNASYTRAKPSEKGVFSIMSSLLGGGSTASAASGAGLGAAANGTGIGVIAAPAANIKPFNLWQYGFDASWELDLWGRVRREVESADASVEASGEAQRDLLISVMAEVARDYIELRRVQRLLTLTRENAVLAQESLTLTEQRAESGLVNDLEVAEARTQLANIQAQIPQLDQQSAQAVNQLGLLLDEPPRALQTELTAPRPVPPVPPRVPIGLPSELARRRPDIRQAEAQLHAATADIGVAVADFYPRITLSGSVGMQALQFKDLGNWAARQYALGPSITLPIFEGGRLKATLELREAQQQEAAIVYHNTVLLAWHEVDNALTAYADEQRRNDALNQSVQSSRQTLDLARRRYRAGISNFLPVLDAQRTLLQAEQDYANSTSTLAADLVALYKALGGGWQSPEDGARADQPPR</sequence>
<protein>
    <submittedName>
        <fullName evidence="3">Efflux transporter outer membrane subunit</fullName>
    </submittedName>
</protein>
<dbReference type="PANTHER" id="PTHR30203:SF25">
    <property type="entry name" value="OUTER MEMBRANE PROTEIN-RELATED"/>
    <property type="match status" value="1"/>
</dbReference>